<feature type="transmembrane region" description="Helical" evidence="1">
    <location>
        <begin position="39"/>
        <end position="56"/>
    </location>
</feature>
<comment type="caution">
    <text evidence="2">The sequence shown here is derived from an EMBL/GenBank/DDBJ whole genome shotgun (WGS) entry which is preliminary data.</text>
</comment>
<dbReference type="RefSeq" id="WP_138698318.1">
    <property type="nucleotide sequence ID" value="NZ_VCKX01000430.1"/>
</dbReference>
<feature type="non-terminal residue" evidence="2">
    <location>
        <position position="212"/>
    </location>
</feature>
<sequence>MAAPEPPRVPPGPHAPPSVEAFVARIKAGTVARKGRGRWLVWGLTLGVVLAIWFLARPWLTTSAEGADEGSTGFLADGGVAFLQFFAYLLLGLAFVAVLFALHAMWMLLFELAMPRYLRISAEGIELARGLRRVRFAWPRIASIDIIHGPGSKSRSTLVLRPRFDYTAPDPFIGQRLSWSTARSPWRDKSTDTIGLCRLDELNTTPVSYKHL</sequence>
<evidence type="ECO:0000256" key="1">
    <source>
        <dbReference type="SAM" id="Phobius"/>
    </source>
</evidence>
<keyword evidence="1" id="KW-1133">Transmembrane helix</keyword>
<accession>A0A5S4F8R5</accession>
<keyword evidence="3" id="KW-1185">Reference proteome</keyword>
<keyword evidence="1" id="KW-0812">Transmembrane</keyword>
<organism evidence="2 3">
    <name type="scientific">Nonomuraea zeae</name>
    <dbReference type="NCBI Taxonomy" id="1642303"/>
    <lineage>
        <taxon>Bacteria</taxon>
        <taxon>Bacillati</taxon>
        <taxon>Actinomycetota</taxon>
        <taxon>Actinomycetes</taxon>
        <taxon>Streptosporangiales</taxon>
        <taxon>Streptosporangiaceae</taxon>
        <taxon>Nonomuraea</taxon>
    </lineage>
</organism>
<gene>
    <name evidence="2" type="ORF">ETD85_57760</name>
</gene>
<evidence type="ECO:0008006" key="4">
    <source>
        <dbReference type="Google" id="ProtNLM"/>
    </source>
</evidence>
<dbReference type="Proteomes" id="UP000306628">
    <property type="component" value="Unassembled WGS sequence"/>
</dbReference>
<name>A0A5S4F8R5_9ACTN</name>
<feature type="transmembrane region" description="Helical" evidence="1">
    <location>
        <begin position="85"/>
        <end position="109"/>
    </location>
</feature>
<reference evidence="2 3" key="1">
    <citation type="submission" date="2019-05" db="EMBL/GenBank/DDBJ databases">
        <title>Draft genome sequence of Nonomuraea zeae DSM 100528.</title>
        <authorList>
            <person name="Saricaoglu S."/>
            <person name="Isik K."/>
        </authorList>
    </citation>
    <scope>NUCLEOTIDE SEQUENCE [LARGE SCALE GENOMIC DNA]</scope>
    <source>
        <strain evidence="2 3">DSM 100528</strain>
    </source>
</reference>
<protein>
    <recommendedName>
        <fullName evidence="4">PH domain-containing protein</fullName>
    </recommendedName>
</protein>
<dbReference type="OrthoDB" id="9762169at2"/>
<proteinExistence type="predicted"/>
<dbReference type="AlphaFoldDB" id="A0A5S4F8R5"/>
<dbReference type="EMBL" id="VCKX01000430">
    <property type="protein sequence ID" value="TMR13275.1"/>
    <property type="molecule type" value="Genomic_DNA"/>
</dbReference>
<evidence type="ECO:0000313" key="3">
    <source>
        <dbReference type="Proteomes" id="UP000306628"/>
    </source>
</evidence>
<evidence type="ECO:0000313" key="2">
    <source>
        <dbReference type="EMBL" id="TMR13275.1"/>
    </source>
</evidence>
<keyword evidence="1" id="KW-0472">Membrane</keyword>